<protein>
    <submittedName>
        <fullName evidence="1">Uncharacterized protein</fullName>
    </submittedName>
</protein>
<keyword evidence="2" id="KW-1185">Reference proteome</keyword>
<organism evidence="1 2">
    <name type="scientific">Laodelphax striatellus</name>
    <name type="common">Small brown planthopper</name>
    <name type="synonym">Delphax striatella</name>
    <dbReference type="NCBI Taxonomy" id="195883"/>
    <lineage>
        <taxon>Eukaryota</taxon>
        <taxon>Metazoa</taxon>
        <taxon>Ecdysozoa</taxon>
        <taxon>Arthropoda</taxon>
        <taxon>Hexapoda</taxon>
        <taxon>Insecta</taxon>
        <taxon>Pterygota</taxon>
        <taxon>Neoptera</taxon>
        <taxon>Paraneoptera</taxon>
        <taxon>Hemiptera</taxon>
        <taxon>Auchenorrhyncha</taxon>
        <taxon>Fulgoroidea</taxon>
        <taxon>Delphacidae</taxon>
        <taxon>Criomorphinae</taxon>
        <taxon>Laodelphax</taxon>
    </lineage>
</organism>
<reference evidence="1 2" key="1">
    <citation type="journal article" date="2017" name="Gigascience">
        <title>Genome sequence of the small brown planthopper, Laodelphax striatellus.</title>
        <authorList>
            <person name="Zhu J."/>
            <person name="Jiang F."/>
            <person name="Wang X."/>
            <person name="Yang P."/>
            <person name="Bao Y."/>
            <person name="Zhao W."/>
            <person name="Wang W."/>
            <person name="Lu H."/>
            <person name="Wang Q."/>
            <person name="Cui N."/>
            <person name="Li J."/>
            <person name="Chen X."/>
            <person name="Luo L."/>
            <person name="Yu J."/>
            <person name="Kang L."/>
            <person name="Cui F."/>
        </authorList>
    </citation>
    <scope>NUCLEOTIDE SEQUENCE [LARGE SCALE GENOMIC DNA]</scope>
    <source>
        <strain evidence="1">Lst14</strain>
    </source>
</reference>
<name>A0A482XPV6_LAOST</name>
<evidence type="ECO:0000313" key="1">
    <source>
        <dbReference type="EMBL" id="RZF47459.1"/>
    </source>
</evidence>
<comment type="caution">
    <text evidence="1">The sequence shown here is derived from an EMBL/GenBank/DDBJ whole genome shotgun (WGS) entry which is preliminary data.</text>
</comment>
<dbReference type="InParanoid" id="A0A482XPV6"/>
<evidence type="ECO:0000313" key="2">
    <source>
        <dbReference type="Proteomes" id="UP000291343"/>
    </source>
</evidence>
<proteinExistence type="predicted"/>
<sequence>MVHKDLAYRTGHKESIFKRCSSTRRMMDQETFEDQVQGPGQRKKNMEEFYEGDSALFSCLPFAFRACARTPRHPLKNRKNPTDPLEYLNPSALFPPSQTTVVAFSAFQQPSRLPE</sequence>
<accession>A0A482XPV6</accession>
<gene>
    <name evidence="1" type="ORF">LSTR_LSTR007386</name>
</gene>
<dbReference type="AlphaFoldDB" id="A0A482XPV6"/>
<dbReference type="Proteomes" id="UP000291343">
    <property type="component" value="Unassembled WGS sequence"/>
</dbReference>
<dbReference type="EMBL" id="QKKF02004189">
    <property type="protein sequence ID" value="RZF47459.1"/>
    <property type="molecule type" value="Genomic_DNA"/>
</dbReference>